<keyword evidence="4" id="KW-0788">Thiol protease</keyword>
<reference evidence="7" key="2">
    <citation type="submission" date="2025-08" db="UniProtKB">
        <authorList>
            <consortium name="RefSeq"/>
        </authorList>
    </citation>
    <scope>IDENTIFICATION</scope>
</reference>
<organism evidence="6 7">
    <name type="scientific">Solanum pennellii</name>
    <name type="common">Tomato</name>
    <name type="synonym">Lycopersicon pennellii</name>
    <dbReference type="NCBI Taxonomy" id="28526"/>
    <lineage>
        <taxon>Eukaryota</taxon>
        <taxon>Viridiplantae</taxon>
        <taxon>Streptophyta</taxon>
        <taxon>Embryophyta</taxon>
        <taxon>Tracheophyta</taxon>
        <taxon>Spermatophyta</taxon>
        <taxon>Magnoliopsida</taxon>
        <taxon>eudicotyledons</taxon>
        <taxon>Gunneridae</taxon>
        <taxon>Pentapetalae</taxon>
        <taxon>asterids</taxon>
        <taxon>lamiids</taxon>
        <taxon>Solanales</taxon>
        <taxon>Solanaceae</taxon>
        <taxon>Solanoideae</taxon>
        <taxon>Solaneae</taxon>
        <taxon>Solanum</taxon>
        <taxon>Solanum subgen. Lycopersicon</taxon>
    </lineage>
</organism>
<evidence type="ECO:0000313" key="7">
    <source>
        <dbReference type="RefSeq" id="XP_015074218.1"/>
    </source>
</evidence>
<sequence>MDGEELKEGLSNLSDTELTDKIARLKKSLFSNICVRLPDGGEKLRANIKLHEDELEWRKRVGSDQAVSKPANAFQEELYALNPCDHKSTLNNQFSHRKRHKRELLSQEEPYKSPVNKGEQVLNVDLKGWDSSTRSKENKASCFSEKFKASQAQSSYTRRHANGQAVVLVDEEDPDAIKATEPVDQVIERKAITIYYPSRVDPESVEICCSDMESLAPEAYLSSTILNFYIRYLQKTKPHADVNEYHFFNTYFYQKLKEAVLSKQNEKEASFIRLRRWWKGVNIFEKAYIFLPIHEDLHWSLVIICMPDKEDQLGPILLHLDSLGLHCSKSLFATIRNLRTKGAEIRVLLSYLAGQKWELYQADQFAW</sequence>
<dbReference type="GeneID" id="107018287"/>
<dbReference type="PANTHER" id="PTHR46915">
    <property type="entry name" value="UBIQUITIN-LIKE PROTEASE 4-RELATED"/>
    <property type="match status" value="1"/>
</dbReference>
<dbReference type="PANTHER" id="PTHR46915:SF2">
    <property type="entry name" value="UBIQUITIN-LIKE PROTEASE 4"/>
    <property type="match status" value="1"/>
</dbReference>
<evidence type="ECO:0000313" key="6">
    <source>
        <dbReference type="Proteomes" id="UP000694930"/>
    </source>
</evidence>
<evidence type="ECO:0000256" key="4">
    <source>
        <dbReference type="ARBA" id="ARBA00022807"/>
    </source>
</evidence>
<protein>
    <submittedName>
        <fullName evidence="7">Ubiquitin-like-specific protease 1D isoform X4</fullName>
    </submittedName>
</protein>
<accession>A0ABM1GPX1</accession>
<gene>
    <name evidence="7" type="primary">LOC107018287</name>
</gene>
<evidence type="ECO:0000259" key="5">
    <source>
        <dbReference type="PROSITE" id="PS50600"/>
    </source>
</evidence>
<dbReference type="InterPro" id="IPR003653">
    <property type="entry name" value="Peptidase_C48_C"/>
</dbReference>
<dbReference type="Gene3D" id="3.40.395.10">
    <property type="entry name" value="Adenoviral Proteinase, Chain A"/>
    <property type="match status" value="1"/>
</dbReference>
<evidence type="ECO:0000256" key="2">
    <source>
        <dbReference type="ARBA" id="ARBA00022670"/>
    </source>
</evidence>
<dbReference type="Proteomes" id="UP000694930">
    <property type="component" value="Chromosome 4"/>
</dbReference>
<dbReference type="SUPFAM" id="SSF54001">
    <property type="entry name" value="Cysteine proteinases"/>
    <property type="match status" value="1"/>
</dbReference>
<feature type="domain" description="Ubiquitin-like protease family profile" evidence="5">
    <location>
        <begin position="205"/>
        <end position="367"/>
    </location>
</feature>
<keyword evidence="2 7" id="KW-0645">Protease</keyword>
<dbReference type="PROSITE" id="PS50600">
    <property type="entry name" value="ULP_PROTEASE"/>
    <property type="match status" value="1"/>
</dbReference>
<evidence type="ECO:0000256" key="1">
    <source>
        <dbReference type="ARBA" id="ARBA00005234"/>
    </source>
</evidence>
<name>A0ABM1GPX1_SOLPN</name>
<dbReference type="InterPro" id="IPR038765">
    <property type="entry name" value="Papain-like_cys_pep_sf"/>
</dbReference>
<dbReference type="GO" id="GO:0008233">
    <property type="term" value="F:peptidase activity"/>
    <property type="evidence" value="ECO:0007669"/>
    <property type="project" value="UniProtKB-KW"/>
</dbReference>
<comment type="similarity">
    <text evidence="1">Belongs to the peptidase C48 family.</text>
</comment>
<evidence type="ECO:0000256" key="3">
    <source>
        <dbReference type="ARBA" id="ARBA00022801"/>
    </source>
</evidence>
<reference evidence="6" key="1">
    <citation type="journal article" date="2014" name="Nat. Genet.">
        <title>The genome of the stress-tolerant wild tomato species Solanum pennellii.</title>
        <authorList>
            <person name="Bolger A."/>
            <person name="Scossa F."/>
            <person name="Bolger M.E."/>
            <person name="Lanz C."/>
            <person name="Maumus F."/>
            <person name="Tohge T."/>
            <person name="Quesneville H."/>
            <person name="Alseekh S."/>
            <person name="Sorensen I."/>
            <person name="Lichtenstein G."/>
            <person name="Fich E.A."/>
            <person name="Conte M."/>
            <person name="Keller H."/>
            <person name="Schneeberger K."/>
            <person name="Schwacke R."/>
            <person name="Ofner I."/>
            <person name="Vrebalov J."/>
            <person name="Xu Y."/>
            <person name="Osorio S."/>
            <person name="Aflitos S.A."/>
            <person name="Schijlen E."/>
            <person name="Jimenez-Gomez J.M."/>
            <person name="Ryngajllo M."/>
            <person name="Kimura S."/>
            <person name="Kumar R."/>
            <person name="Koenig D."/>
            <person name="Headland L.R."/>
            <person name="Maloof J.N."/>
            <person name="Sinha N."/>
            <person name="van Ham R.C."/>
            <person name="Lankhorst R.K."/>
            <person name="Mao L."/>
            <person name="Vogel A."/>
            <person name="Arsova B."/>
            <person name="Panstruga R."/>
            <person name="Fei Z."/>
            <person name="Rose J.K."/>
            <person name="Zamir D."/>
            <person name="Carrari F."/>
            <person name="Giovannoni J.J."/>
            <person name="Weigel D."/>
            <person name="Usadel B."/>
            <person name="Fernie A.R."/>
        </authorList>
    </citation>
    <scope>NUCLEOTIDE SEQUENCE [LARGE SCALE GENOMIC DNA]</scope>
    <source>
        <strain evidence="6">cv. LA0716</strain>
    </source>
</reference>
<keyword evidence="3" id="KW-0378">Hydrolase</keyword>
<proteinExistence type="inferred from homology"/>
<dbReference type="GO" id="GO:0006508">
    <property type="term" value="P:proteolysis"/>
    <property type="evidence" value="ECO:0007669"/>
    <property type="project" value="UniProtKB-KW"/>
</dbReference>
<dbReference type="RefSeq" id="XP_015074218.1">
    <property type="nucleotide sequence ID" value="XM_015218732.2"/>
</dbReference>
<dbReference type="Pfam" id="PF02902">
    <property type="entry name" value="Peptidase_C48"/>
    <property type="match status" value="1"/>
</dbReference>
<keyword evidence="6" id="KW-1185">Reference proteome</keyword>